<dbReference type="AlphaFoldDB" id="A0A212L2A4"/>
<sequence>MGAPMADTRSIYCCGCGRGVDARLTNGFEIYRHRPDLYQLPFWKCDACGNYVGCHHKTTTPTKPLGVIPTAAIKAERQKIHRLVDPLWQSGKWRRGHLYAEISRRIGKQYHTAEIRSVAEAHEILEAVKAIADGAANG</sequence>
<name>A0A212L2A4_9HYPH</name>
<accession>A0A212L2A4</accession>
<dbReference type="InterPro" id="IPR021686">
    <property type="entry name" value="DUF3268"/>
</dbReference>
<evidence type="ECO:0000313" key="1">
    <source>
        <dbReference type="EMBL" id="SCM71617.1"/>
    </source>
</evidence>
<gene>
    <name evidence="1" type="ORF">KL86PLE_100287</name>
</gene>
<dbReference type="Pfam" id="PF11672">
    <property type="entry name" value="DUF3268"/>
    <property type="match status" value="1"/>
</dbReference>
<organism evidence="1">
    <name type="scientific">uncultured Pleomorphomonas sp</name>
    <dbReference type="NCBI Taxonomy" id="442121"/>
    <lineage>
        <taxon>Bacteria</taxon>
        <taxon>Pseudomonadati</taxon>
        <taxon>Pseudomonadota</taxon>
        <taxon>Alphaproteobacteria</taxon>
        <taxon>Hyphomicrobiales</taxon>
        <taxon>Pleomorphomonadaceae</taxon>
        <taxon>Pleomorphomonas</taxon>
        <taxon>environmental samples</taxon>
    </lineage>
</organism>
<reference evidence="1" key="1">
    <citation type="submission" date="2016-08" db="EMBL/GenBank/DDBJ databases">
        <authorList>
            <person name="Seilhamer J.J."/>
        </authorList>
    </citation>
    <scope>NUCLEOTIDE SEQUENCE</scope>
    <source>
        <strain evidence="1">86</strain>
    </source>
</reference>
<proteinExistence type="predicted"/>
<protein>
    <submittedName>
        <fullName evidence="1">Uncharacterized protein</fullName>
    </submittedName>
</protein>
<dbReference type="EMBL" id="FMJD01000002">
    <property type="protein sequence ID" value="SCM71617.1"/>
    <property type="molecule type" value="Genomic_DNA"/>
</dbReference>